<keyword evidence="1" id="KW-0479">Metal-binding</keyword>
<dbReference type="Proteomes" id="UP000199062">
    <property type="component" value="Unassembled WGS sequence"/>
</dbReference>
<dbReference type="InterPro" id="IPR051610">
    <property type="entry name" value="GPI/OXD"/>
</dbReference>
<keyword evidence="4" id="KW-1185">Reference proteome</keyword>
<dbReference type="PANTHER" id="PTHR35848:SF9">
    <property type="entry name" value="SLL1358 PROTEIN"/>
    <property type="match status" value="1"/>
</dbReference>
<dbReference type="SUPFAM" id="SSF51182">
    <property type="entry name" value="RmlC-like cupins"/>
    <property type="match status" value="1"/>
</dbReference>
<dbReference type="STRING" id="767519.SAMN05216559_3825"/>
<proteinExistence type="predicted"/>
<dbReference type="Pfam" id="PF07883">
    <property type="entry name" value="Cupin_2"/>
    <property type="match status" value="1"/>
</dbReference>
<reference evidence="3 4" key="1">
    <citation type="submission" date="2016-10" db="EMBL/GenBank/DDBJ databases">
        <authorList>
            <person name="de Groot N.N."/>
        </authorList>
    </citation>
    <scope>NUCLEOTIDE SEQUENCE [LARGE SCALE GENOMIC DNA]</scope>
    <source>
        <strain evidence="3 4">CGMCC 1.10457</strain>
    </source>
</reference>
<dbReference type="EMBL" id="FOZK01000005">
    <property type="protein sequence ID" value="SFS11282.1"/>
    <property type="molecule type" value="Genomic_DNA"/>
</dbReference>
<sequence length="106" mass="11438">MTHTKVSYEDVEPVSDGLYFLRDPLDAENLGVSVLECEPGYTGLEHDHAEDGQEEVYVLVEGEATVTVDGEDVEMAAGDALRIPPEATRKITSVDAESQFVLTGAP</sequence>
<organism evidence="3 4">
    <name type="scientific">Halomicrobium zhouii</name>
    <dbReference type="NCBI Taxonomy" id="767519"/>
    <lineage>
        <taxon>Archaea</taxon>
        <taxon>Methanobacteriati</taxon>
        <taxon>Methanobacteriota</taxon>
        <taxon>Stenosarchaea group</taxon>
        <taxon>Halobacteria</taxon>
        <taxon>Halobacteriales</taxon>
        <taxon>Haloarculaceae</taxon>
        <taxon>Halomicrobium</taxon>
    </lineage>
</organism>
<accession>A0A1I6M6Z5</accession>
<dbReference type="RefSeq" id="WP_089818740.1">
    <property type="nucleotide sequence ID" value="NZ_FOZK01000005.1"/>
</dbReference>
<evidence type="ECO:0000256" key="1">
    <source>
        <dbReference type="ARBA" id="ARBA00022723"/>
    </source>
</evidence>
<dbReference type="OrthoDB" id="305577at2157"/>
<gene>
    <name evidence="3" type="ORF">SAMN05216559_3825</name>
</gene>
<evidence type="ECO:0000259" key="2">
    <source>
        <dbReference type="Pfam" id="PF07883"/>
    </source>
</evidence>
<protein>
    <submittedName>
        <fullName evidence="3">Cupin domain protein</fullName>
    </submittedName>
</protein>
<dbReference type="PANTHER" id="PTHR35848">
    <property type="entry name" value="OXALATE-BINDING PROTEIN"/>
    <property type="match status" value="1"/>
</dbReference>
<dbReference type="InterPro" id="IPR011051">
    <property type="entry name" value="RmlC_Cupin_sf"/>
</dbReference>
<feature type="domain" description="Cupin type-2" evidence="2">
    <location>
        <begin position="36"/>
        <end position="92"/>
    </location>
</feature>
<dbReference type="Gene3D" id="2.60.120.10">
    <property type="entry name" value="Jelly Rolls"/>
    <property type="match status" value="1"/>
</dbReference>
<name>A0A1I6M6Z5_9EURY</name>
<dbReference type="InterPro" id="IPR014710">
    <property type="entry name" value="RmlC-like_jellyroll"/>
</dbReference>
<dbReference type="AlphaFoldDB" id="A0A1I6M6Z5"/>
<dbReference type="GO" id="GO:0046872">
    <property type="term" value="F:metal ion binding"/>
    <property type="evidence" value="ECO:0007669"/>
    <property type="project" value="UniProtKB-KW"/>
</dbReference>
<evidence type="ECO:0000313" key="4">
    <source>
        <dbReference type="Proteomes" id="UP000199062"/>
    </source>
</evidence>
<dbReference type="InterPro" id="IPR013096">
    <property type="entry name" value="Cupin_2"/>
</dbReference>
<evidence type="ECO:0000313" key="3">
    <source>
        <dbReference type="EMBL" id="SFS11282.1"/>
    </source>
</evidence>